<dbReference type="Gene3D" id="3.40.30.10">
    <property type="entry name" value="Glutaredoxin"/>
    <property type="match status" value="1"/>
</dbReference>
<dbReference type="RefSeq" id="WP_021661244.1">
    <property type="nucleotide sequence ID" value="NZ_WWVY01000009.1"/>
</dbReference>
<evidence type="ECO:0000313" key="12">
    <source>
        <dbReference type="EMBL" id="SHF82700.1"/>
    </source>
</evidence>
<sequence>MGKTILNWYKKKKTKEVKRTMTLEHLNESNFETAVKGSGKPVLVDFFATWCGPCKMLGPVLEELAGEMEGQADFYKLDIDEAPDIANRFGVMSVPTLILFQDGQEIKRTLGFQPKSKLKTLFD</sequence>
<evidence type="ECO:0000256" key="2">
    <source>
        <dbReference type="ARBA" id="ARBA00020570"/>
    </source>
</evidence>
<dbReference type="InterPro" id="IPR036249">
    <property type="entry name" value="Thioredoxin-like_sf"/>
</dbReference>
<feature type="site" description="Contributes to redox potential value" evidence="9">
    <location>
        <position position="53"/>
    </location>
</feature>
<evidence type="ECO:0000256" key="1">
    <source>
        <dbReference type="ARBA" id="ARBA00008987"/>
    </source>
</evidence>
<dbReference type="EMBL" id="FQVY01000001">
    <property type="protein sequence ID" value="SHF82700.1"/>
    <property type="molecule type" value="Genomic_DNA"/>
</dbReference>
<dbReference type="PANTHER" id="PTHR45663:SF11">
    <property type="entry name" value="GEO12009P1"/>
    <property type="match status" value="1"/>
</dbReference>
<organism evidence="12 13">
    <name type="scientific">Bittarella massiliensis</name>
    <name type="common">ex Durand et al. 2017</name>
    <dbReference type="NCBI Taxonomy" id="1720313"/>
    <lineage>
        <taxon>Bacteria</taxon>
        <taxon>Bacillati</taxon>
        <taxon>Bacillota</taxon>
        <taxon>Clostridia</taxon>
        <taxon>Eubacteriales</taxon>
        <taxon>Oscillospiraceae</taxon>
        <taxon>Bittarella (ex Durand et al. 2017)</taxon>
    </lineage>
</organism>
<dbReference type="InterPro" id="IPR013766">
    <property type="entry name" value="Thioredoxin_domain"/>
</dbReference>
<feature type="disulfide bond" description="Redox-active" evidence="10">
    <location>
        <begin position="51"/>
        <end position="54"/>
    </location>
</feature>
<reference evidence="13" key="1">
    <citation type="submission" date="2016-11" db="EMBL/GenBank/DDBJ databases">
        <authorList>
            <person name="Jaros S."/>
            <person name="Januszkiewicz K."/>
            <person name="Wedrychowicz H."/>
        </authorList>
    </citation>
    <scope>NUCLEOTIDE SEQUENCE [LARGE SCALE GENOMIC DNA]</scope>
    <source>
        <strain evidence="13">DSM 4029</strain>
    </source>
</reference>
<keyword evidence="3" id="KW-0813">Transport</keyword>
<dbReference type="CDD" id="cd02947">
    <property type="entry name" value="TRX_family"/>
    <property type="match status" value="1"/>
</dbReference>
<evidence type="ECO:0000256" key="6">
    <source>
        <dbReference type="ARBA" id="ARBA00023284"/>
    </source>
</evidence>
<dbReference type="Pfam" id="PF00085">
    <property type="entry name" value="Thioredoxin"/>
    <property type="match status" value="1"/>
</dbReference>
<dbReference type="PROSITE" id="PS00194">
    <property type="entry name" value="THIOREDOXIN_1"/>
    <property type="match status" value="1"/>
</dbReference>
<dbReference type="InterPro" id="IPR017937">
    <property type="entry name" value="Thioredoxin_CS"/>
</dbReference>
<protein>
    <recommendedName>
        <fullName evidence="2 7">Thioredoxin</fullName>
    </recommendedName>
</protein>
<dbReference type="PRINTS" id="PR00421">
    <property type="entry name" value="THIOREDOXIN"/>
</dbReference>
<accession>A0AAQ1MC22</accession>
<gene>
    <name evidence="12" type="ORF">SAMN05444424_0826</name>
</gene>
<dbReference type="GO" id="GO:0015035">
    <property type="term" value="F:protein-disulfide reductase activity"/>
    <property type="evidence" value="ECO:0007669"/>
    <property type="project" value="UniProtKB-UniRule"/>
</dbReference>
<evidence type="ECO:0000256" key="4">
    <source>
        <dbReference type="ARBA" id="ARBA00022982"/>
    </source>
</evidence>
<dbReference type="PROSITE" id="PS51352">
    <property type="entry name" value="THIOREDOXIN_2"/>
    <property type="match status" value="1"/>
</dbReference>
<comment type="similarity">
    <text evidence="1 8">Belongs to the thioredoxin family.</text>
</comment>
<dbReference type="NCBIfam" id="TIGR01068">
    <property type="entry name" value="thioredoxin"/>
    <property type="match status" value="1"/>
</dbReference>
<dbReference type="SUPFAM" id="SSF52833">
    <property type="entry name" value="Thioredoxin-like"/>
    <property type="match status" value="1"/>
</dbReference>
<evidence type="ECO:0000256" key="9">
    <source>
        <dbReference type="PIRSR" id="PIRSR000077-1"/>
    </source>
</evidence>
<evidence type="ECO:0000256" key="7">
    <source>
        <dbReference type="NCBIfam" id="TIGR01068"/>
    </source>
</evidence>
<name>A0AAQ1MC22_9FIRM</name>
<evidence type="ECO:0000256" key="10">
    <source>
        <dbReference type="PIRSR" id="PIRSR000077-4"/>
    </source>
</evidence>
<feature type="active site" description="Nucleophile" evidence="9">
    <location>
        <position position="54"/>
    </location>
</feature>
<evidence type="ECO:0000256" key="5">
    <source>
        <dbReference type="ARBA" id="ARBA00023157"/>
    </source>
</evidence>
<evidence type="ECO:0000256" key="8">
    <source>
        <dbReference type="PIRNR" id="PIRNR000077"/>
    </source>
</evidence>
<evidence type="ECO:0000313" key="13">
    <source>
        <dbReference type="Proteomes" id="UP000184089"/>
    </source>
</evidence>
<dbReference type="PANTHER" id="PTHR45663">
    <property type="entry name" value="GEO12009P1"/>
    <property type="match status" value="1"/>
</dbReference>
<feature type="site" description="Deprotonates C-terminal active site Cys" evidence="9">
    <location>
        <position position="45"/>
    </location>
</feature>
<dbReference type="InterPro" id="IPR005746">
    <property type="entry name" value="Thioredoxin"/>
</dbReference>
<evidence type="ECO:0000259" key="11">
    <source>
        <dbReference type="PROSITE" id="PS51352"/>
    </source>
</evidence>
<feature type="site" description="Contributes to redox potential value" evidence="9">
    <location>
        <position position="52"/>
    </location>
</feature>
<dbReference type="FunFam" id="3.40.30.10:FF:000001">
    <property type="entry name" value="Thioredoxin"/>
    <property type="match status" value="1"/>
</dbReference>
<dbReference type="AlphaFoldDB" id="A0AAQ1MC22"/>
<dbReference type="GO" id="GO:0005829">
    <property type="term" value="C:cytosol"/>
    <property type="evidence" value="ECO:0007669"/>
    <property type="project" value="TreeGrafter"/>
</dbReference>
<comment type="caution">
    <text evidence="12">The sequence shown here is derived from an EMBL/GenBank/DDBJ whole genome shotgun (WGS) entry which is preliminary data.</text>
</comment>
<dbReference type="Proteomes" id="UP000184089">
    <property type="component" value="Unassembled WGS sequence"/>
</dbReference>
<keyword evidence="5 10" id="KW-1015">Disulfide bond</keyword>
<feature type="active site" description="Nucleophile" evidence="9">
    <location>
        <position position="51"/>
    </location>
</feature>
<keyword evidence="4" id="KW-0249">Electron transport</keyword>
<dbReference type="PIRSF" id="PIRSF000077">
    <property type="entry name" value="Thioredoxin"/>
    <property type="match status" value="1"/>
</dbReference>
<proteinExistence type="inferred from homology"/>
<feature type="domain" description="Thioredoxin" evidence="11">
    <location>
        <begin position="1"/>
        <end position="123"/>
    </location>
</feature>
<keyword evidence="6 10" id="KW-0676">Redox-active center</keyword>
<evidence type="ECO:0000256" key="3">
    <source>
        <dbReference type="ARBA" id="ARBA00022448"/>
    </source>
</evidence>
<dbReference type="GO" id="GO:0045454">
    <property type="term" value="P:cell redox homeostasis"/>
    <property type="evidence" value="ECO:0007669"/>
    <property type="project" value="TreeGrafter"/>
</dbReference>